<dbReference type="EMBL" id="PEDF01000118">
    <property type="protein sequence ID" value="RFZ38310.1"/>
    <property type="molecule type" value="Genomic_DNA"/>
</dbReference>
<organism evidence="1 2">
    <name type="scientific">Mycobacterium marinum</name>
    <dbReference type="NCBI Taxonomy" id="1781"/>
    <lineage>
        <taxon>Bacteria</taxon>
        <taxon>Bacillati</taxon>
        <taxon>Actinomycetota</taxon>
        <taxon>Actinomycetes</taxon>
        <taxon>Mycobacteriales</taxon>
        <taxon>Mycobacteriaceae</taxon>
        <taxon>Mycobacterium</taxon>
        <taxon>Mycobacterium ulcerans group</taxon>
    </lineage>
</organism>
<accession>A0A2Z5YF11</accession>
<dbReference type="CDD" id="cd14797">
    <property type="entry name" value="DUF302"/>
    <property type="match status" value="1"/>
</dbReference>
<evidence type="ECO:0000313" key="2">
    <source>
        <dbReference type="Proteomes" id="UP000257451"/>
    </source>
</evidence>
<sequence length="141" mass="14965">MNLALSTTLHTSFDEAVKLTRGALAGQGFGVLTEINVKETLKAKLGEDMEDYLILGACNPPLAHRAIGVNRQIGTLLPCNVVVRADPERDGTIIIEAMNPQMMADVTGEPMLVPIAEEVSGKLKAVIGELENSSVANPSQV</sequence>
<proteinExistence type="predicted"/>
<dbReference type="InterPro" id="IPR035923">
    <property type="entry name" value="TT1751-like_sf"/>
</dbReference>
<gene>
    <name evidence="1" type="ORF">DAVIS_03612</name>
</gene>
<dbReference type="RefSeq" id="WP_012394364.1">
    <property type="nucleotide sequence ID" value="NZ_BQLA01000306.1"/>
</dbReference>
<evidence type="ECO:0000313" key="1">
    <source>
        <dbReference type="EMBL" id="RFZ38310.1"/>
    </source>
</evidence>
<dbReference type="Pfam" id="PF03625">
    <property type="entry name" value="DUF302"/>
    <property type="match status" value="1"/>
</dbReference>
<protein>
    <submittedName>
        <fullName evidence="1">Uncharacterized protein</fullName>
    </submittedName>
</protein>
<dbReference type="Gene3D" id="3.30.310.70">
    <property type="entry name" value="TT1751-like domain"/>
    <property type="match status" value="1"/>
</dbReference>
<dbReference type="PANTHER" id="PTHR38342">
    <property type="entry name" value="SLR5037 PROTEIN"/>
    <property type="match status" value="1"/>
</dbReference>
<dbReference type="InterPro" id="IPR005180">
    <property type="entry name" value="DUF302"/>
</dbReference>
<dbReference type="InterPro" id="IPR016796">
    <property type="entry name" value="UCP021774"/>
</dbReference>
<dbReference type="SUPFAM" id="SSF103247">
    <property type="entry name" value="TT1751-like"/>
    <property type="match status" value="1"/>
</dbReference>
<name>A0A2Z5YF11_MYCMR</name>
<dbReference type="PIRSF" id="PIRSF021774">
    <property type="entry name" value="UCP021774"/>
    <property type="match status" value="1"/>
</dbReference>
<dbReference type="GeneID" id="34343588"/>
<dbReference type="OMA" id="KIGMPKP"/>
<dbReference type="PANTHER" id="PTHR38342:SF1">
    <property type="entry name" value="SLR5037 PROTEIN"/>
    <property type="match status" value="1"/>
</dbReference>
<dbReference type="Proteomes" id="UP000257451">
    <property type="component" value="Unassembled WGS sequence"/>
</dbReference>
<dbReference type="AlphaFoldDB" id="A0A2Z5YF11"/>
<comment type="caution">
    <text evidence="1">The sequence shown here is derived from an EMBL/GenBank/DDBJ whole genome shotgun (WGS) entry which is preliminary data.</text>
</comment>
<reference evidence="1 2" key="1">
    <citation type="journal article" date="2018" name="Sci. Rep.">
        <title>Extensive genomic diversity among Mycobacterium marinum strains revealed by whole genome sequencing.</title>
        <authorList>
            <person name="Das S."/>
            <person name="Pettersson B.M."/>
            <person name="Behra P.R."/>
            <person name="Mallick A."/>
            <person name="Cheramie M."/>
            <person name="Ramesh M."/>
            <person name="Shirreff L."/>
            <person name="DuCote T."/>
            <person name="Dasgupta S."/>
            <person name="Ennis D.G."/>
            <person name="Kirsebom L.A."/>
        </authorList>
    </citation>
    <scope>NUCLEOTIDE SEQUENCE [LARGE SCALE GENOMIC DNA]</scope>
    <source>
        <strain evidence="1 2">Davis1</strain>
    </source>
</reference>